<gene>
    <name evidence="2" type="ORF">ACH5RR_003413</name>
</gene>
<accession>A0ABD3AUP6</accession>
<keyword evidence="1" id="KW-0175">Coiled coil</keyword>
<dbReference type="Gene3D" id="1.20.58.130">
    <property type="match status" value="1"/>
</dbReference>
<protein>
    <submittedName>
        <fullName evidence="2">Uncharacterized protein</fullName>
    </submittedName>
</protein>
<evidence type="ECO:0000313" key="2">
    <source>
        <dbReference type="EMBL" id="KAL3534952.1"/>
    </source>
</evidence>
<sequence>MQGALNAAVDGLAQRSESLEAELVSIKDEIVAIRTEQDQVATMREEFEALKTELIALRGAVANGTVMLQPTPRSDAPKPKEFNGHREAKVVDNFLWSMEQYF</sequence>
<reference evidence="2 3" key="1">
    <citation type="submission" date="2024-11" db="EMBL/GenBank/DDBJ databases">
        <title>A near-complete genome assembly of Cinchona calisaya.</title>
        <authorList>
            <person name="Lian D.C."/>
            <person name="Zhao X.W."/>
            <person name="Wei L."/>
        </authorList>
    </citation>
    <scope>NUCLEOTIDE SEQUENCE [LARGE SCALE GENOMIC DNA]</scope>
    <source>
        <tissue evidence="2">Nenye</tissue>
    </source>
</reference>
<dbReference type="Proteomes" id="UP001630127">
    <property type="component" value="Unassembled WGS sequence"/>
</dbReference>
<evidence type="ECO:0000313" key="3">
    <source>
        <dbReference type="Proteomes" id="UP001630127"/>
    </source>
</evidence>
<organism evidence="2 3">
    <name type="scientific">Cinchona calisaya</name>
    <dbReference type="NCBI Taxonomy" id="153742"/>
    <lineage>
        <taxon>Eukaryota</taxon>
        <taxon>Viridiplantae</taxon>
        <taxon>Streptophyta</taxon>
        <taxon>Embryophyta</taxon>
        <taxon>Tracheophyta</taxon>
        <taxon>Spermatophyta</taxon>
        <taxon>Magnoliopsida</taxon>
        <taxon>eudicotyledons</taxon>
        <taxon>Gunneridae</taxon>
        <taxon>Pentapetalae</taxon>
        <taxon>asterids</taxon>
        <taxon>lamiids</taxon>
        <taxon>Gentianales</taxon>
        <taxon>Rubiaceae</taxon>
        <taxon>Cinchonoideae</taxon>
        <taxon>Cinchoneae</taxon>
        <taxon>Cinchona</taxon>
    </lineage>
</organism>
<keyword evidence="3" id="KW-1185">Reference proteome</keyword>
<proteinExistence type="predicted"/>
<evidence type="ECO:0000256" key="1">
    <source>
        <dbReference type="SAM" id="Coils"/>
    </source>
</evidence>
<dbReference type="EMBL" id="JBJUIK010000002">
    <property type="protein sequence ID" value="KAL3534952.1"/>
    <property type="molecule type" value="Genomic_DNA"/>
</dbReference>
<comment type="caution">
    <text evidence="2">The sequence shown here is derived from an EMBL/GenBank/DDBJ whole genome shotgun (WGS) entry which is preliminary data.</text>
</comment>
<name>A0ABD3AUP6_9GENT</name>
<feature type="coiled-coil region" evidence="1">
    <location>
        <begin position="9"/>
        <end position="53"/>
    </location>
</feature>
<dbReference type="AlphaFoldDB" id="A0ABD3AUP6"/>